<reference evidence="3 4" key="1">
    <citation type="submission" date="2024-02" db="EMBL/GenBank/DDBJ databases">
        <title>A novel Wenzhouxiangellaceae bacterium, isolated from coastal sediments.</title>
        <authorList>
            <person name="Du Z.-J."/>
            <person name="Ye Y.-Q."/>
            <person name="Zhang X.-Y."/>
        </authorList>
    </citation>
    <scope>NUCLEOTIDE SEQUENCE [LARGE SCALE GENOMIC DNA]</scope>
    <source>
        <strain evidence="3 4">CH-27</strain>
    </source>
</reference>
<dbReference type="Pfam" id="PF14346">
    <property type="entry name" value="DUF4398"/>
    <property type="match status" value="1"/>
</dbReference>
<evidence type="ECO:0000313" key="3">
    <source>
        <dbReference type="EMBL" id="MEJ8568964.1"/>
    </source>
</evidence>
<sequence length="121" mass="13689">MRLLFLIALTSLLTSCASVKPQPEAFTSAEQAIAAAVRAGAEQHSPVELRFAREKLAEARKGMEYKQFDKALYLIEHSEINSELAIEKSRTAEVRARLGEQARENEILREDFERTFGESFE</sequence>
<feature type="chain" id="PRO_5043768417" evidence="1">
    <location>
        <begin position="18"/>
        <end position="121"/>
    </location>
</feature>
<dbReference type="Proteomes" id="UP001359886">
    <property type="component" value="Unassembled WGS sequence"/>
</dbReference>
<evidence type="ECO:0000256" key="1">
    <source>
        <dbReference type="SAM" id="SignalP"/>
    </source>
</evidence>
<dbReference type="AlphaFoldDB" id="A0AAW9R896"/>
<evidence type="ECO:0000313" key="4">
    <source>
        <dbReference type="Proteomes" id="UP001359886"/>
    </source>
</evidence>
<accession>A0AAW9R896</accession>
<keyword evidence="4" id="KW-1185">Reference proteome</keyword>
<gene>
    <name evidence="3" type="ORF">V3330_15125</name>
</gene>
<dbReference type="RefSeq" id="WP_354696282.1">
    <property type="nucleotide sequence ID" value="NZ_JAZHOG010000010.1"/>
</dbReference>
<protein>
    <submittedName>
        <fullName evidence="3">DUF4398 domain-containing protein</fullName>
    </submittedName>
</protein>
<name>A0AAW9R896_9GAMM</name>
<organism evidence="3 4">
    <name type="scientific">Elongatibacter sediminis</name>
    <dbReference type="NCBI Taxonomy" id="3119006"/>
    <lineage>
        <taxon>Bacteria</taxon>
        <taxon>Pseudomonadati</taxon>
        <taxon>Pseudomonadota</taxon>
        <taxon>Gammaproteobacteria</taxon>
        <taxon>Chromatiales</taxon>
        <taxon>Wenzhouxiangellaceae</taxon>
        <taxon>Elongatibacter</taxon>
    </lineage>
</organism>
<keyword evidence="1" id="KW-0732">Signal</keyword>
<dbReference type="InterPro" id="IPR025511">
    <property type="entry name" value="DUF4398"/>
</dbReference>
<dbReference type="Gene3D" id="1.20.1270.390">
    <property type="match status" value="1"/>
</dbReference>
<comment type="caution">
    <text evidence="3">The sequence shown here is derived from an EMBL/GenBank/DDBJ whole genome shotgun (WGS) entry which is preliminary data.</text>
</comment>
<feature type="domain" description="DUF4398" evidence="2">
    <location>
        <begin position="25"/>
        <end position="98"/>
    </location>
</feature>
<dbReference type="PROSITE" id="PS51257">
    <property type="entry name" value="PROKAR_LIPOPROTEIN"/>
    <property type="match status" value="1"/>
</dbReference>
<evidence type="ECO:0000259" key="2">
    <source>
        <dbReference type="Pfam" id="PF14346"/>
    </source>
</evidence>
<feature type="signal peptide" evidence="1">
    <location>
        <begin position="1"/>
        <end position="17"/>
    </location>
</feature>
<dbReference type="EMBL" id="JAZHOG010000010">
    <property type="protein sequence ID" value="MEJ8568964.1"/>
    <property type="molecule type" value="Genomic_DNA"/>
</dbReference>
<proteinExistence type="predicted"/>